<dbReference type="CDD" id="cd06222">
    <property type="entry name" value="RNase_H_like"/>
    <property type="match status" value="1"/>
</dbReference>
<comment type="caution">
    <text evidence="3">The sequence shown here is derived from an EMBL/GenBank/DDBJ whole genome shotgun (WGS) entry which is preliminary data.</text>
</comment>
<evidence type="ECO:0000259" key="2">
    <source>
        <dbReference type="Pfam" id="PF13456"/>
    </source>
</evidence>
<feature type="compositionally biased region" description="Polar residues" evidence="1">
    <location>
        <begin position="191"/>
        <end position="203"/>
    </location>
</feature>
<reference evidence="3 4" key="1">
    <citation type="submission" date="2021-03" db="EMBL/GenBank/DDBJ databases">
        <authorList>
            <person name="King G.J."/>
            <person name="Bancroft I."/>
            <person name="Baten A."/>
            <person name="Bloomfield J."/>
            <person name="Borpatragohain P."/>
            <person name="He Z."/>
            <person name="Irish N."/>
            <person name="Irwin J."/>
            <person name="Liu K."/>
            <person name="Mauleon R.P."/>
            <person name="Moore J."/>
            <person name="Morris R."/>
            <person name="Ostergaard L."/>
            <person name="Wang B."/>
            <person name="Wells R."/>
        </authorList>
    </citation>
    <scope>NUCLEOTIDE SEQUENCE [LARGE SCALE GENOMIC DNA]</scope>
    <source>
        <strain evidence="3">R-o-18</strain>
        <tissue evidence="3">Leaf</tissue>
    </source>
</reference>
<proteinExistence type="predicted"/>
<evidence type="ECO:0000313" key="4">
    <source>
        <dbReference type="Proteomes" id="UP000823674"/>
    </source>
</evidence>
<feature type="region of interest" description="Disordered" evidence="1">
    <location>
        <begin position="323"/>
        <end position="342"/>
    </location>
</feature>
<dbReference type="InterPro" id="IPR002156">
    <property type="entry name" value="RNaseH_domain"/>
</dbReference>
<keyword evidence="4" id="KW-1185">Reference proteome</keyword>
<organism evidence="3 4">
    <name type="scientific">Brassica rapa subsp. trilocularis</name>
    <dbReference type="NCBI Taxonomy" id="1813537"/>
    <lineage>
        <taxon>Eukaryota</taxon>
        <taxon>Viridiplantae</taxon>
        <taxon>Streptophyta</taxon>
        <taxon>Embryophyta</taxon>
        <taxon>Tracheophyta</taxon>
        <taxon>Spermatophyta</taxon>
        <taxon>Magnoliopsida</taxon>
        <taxon>eudicotyledons</taxon>
        <taxon>Gunneridae</taxon>
        <taxon>Pentapetalae</taxon>
        <taxon>rosids</taxon>
        <taxon>malvids</taxon>
        <taxon>Brassicales</taxon>
        <taxon>Brassicaceae</taxon>
        <taxon>Brassiceae</taxon>
        <taxon>Brassica</taxon>
    </lineage>
</organism>
<evidence type="ECO:0000256" key="1">
    <source>
        <dbReference type="SAM" id="MobiDB-lite"/>
    </source>
</evidence>
<dbReference type="Pfam" id="PF13456">
    <property type="entry name" value="RVT_3"/>
    <property type="match status" value="1"/>
</dbReference>
<gene>
    <name evidence="3" type="primary">A07g504700.1_BraROA</name>
    <name evidence="3" type="ORF">IGI04_026620</name>
</gene>
<dbReference type="InterPro" id="IPR044730">
    <property type="entry name" value="RNase_H-like_dom_plant"/>
</dbReference>
<dbReference type="PANTHER" id="PTHR47074:SF49">
    <property type="entry name" value="POLYNUCLEOTIDYL TRANSFERASE, RIBONUCLEASE H-LIKE SUPERFAMILY PROTEIN"/>
    <property type="match status" value="1"/>
</dbReference>
<protein>
    <recommendedName>
        <fullName evidence="2">RNase H type-1 domain-containing protein</fullName>
    </recommendedName>
</protein>
<feature type="region of interest" description="Disordered" evidence="1">
    <location>
        <begin position="191"/>
        <end position="236"/>
    </location>
</feature>
<dbReference type="Proteomes" id="UP000823674">
    <property type="component" value="Chromosome A07"/>
</dbReference>
<dbReference type="PANTHER" id="PTHR47074">
    <property type="entry name" value="BNAC02G40300D PROTEIN"/>
    <property type="match status" value="1"/>
</dbReference>
<evidence type="ECO:0000313" key="3">
    <source>
        <dbReference type="EMBL" id="KAG5378778.1"/>
    </source>
</evidence>
<feature type="domain" description="RNase H type-1" evidence="2">
    <location>
        <begin position="354"/>
        <end position="469"/>
    </location>
</feature>
<feature type="compositionally biased region" description="Basic residues" evidence="1">
    <location>
        <begin position="206"/>
        <end position="222"/>
    </location>
</feature>
<dbReference type="InterPro" id="IPR052929">
    <property type="entry name" value="RNase_H-like_EbsB-rel"/>
</dbReference>
<dbReference type="EMBL" id="JADBGQ010000009">
    <property type="protein sequence ID" value="KAG5378778.1"/>
    <property type="molecule type" value="Genomic_DNA"/>
</dbReference>
<name>A0ABQ7L0D1_BRACM</name>
<accession>A0ABQ7L0D1</accession>
<sequence>MLKNRLRLEEEVSTTAVKEELSTAVVTEELSTAAVAEVLTTMAVTENSDDGEVDVVTTGVSSVTPEVGPPGFPIMFPELLDQERRSAMVYVSHADETERNARIQRVRHAIDDSAKTPPVILTKFSHDLDKGKGHVFSYPDISSRLQWPATKKLQSTSSAPLVSLESEGEAESSSASLPVVLPPLDVTTGFQLGTSSMDPTTGNIKGGKKARRRPPSWKRKTQGRVAGTASNSAQKGASYKENGWWERLVLRMQFDEAGMEALVIIRLSWIDYQVSDLFIPNTDLWDKEKVRDTFTPEDAERVLKIKPLLSRPDLDVWGFTKHMGDPIQTPDQPPPTPHQWESPPQDFLKCNIGSAWDHRSGLSGAGWLVRDHQGIAINHSRRAYVGSMSKREADLKSLHWAVESMVNMRLNNVILEASSIELRESLLEPHRFPELQYLIANTLLLLSRLVSWSLLHVQESRNRVSNAIAVSVTADLRTQSYVATGGPSWLSHTILSEAQAM</sequence>